<comment type="caution">
    <text evidence="8">The sequence shown here is derived from an EMBL/GenBank/DDBJ whole genome shotgun (WGS) entry which is preliminary data.</text>
</comment>
<keyword evidence="3" id="KW-0805">Transcription regulation</keyword>
<dbReference type="InterPro" id="IPR009061">
    <property type="entry name" value="DNA-bd_dom_put_sf"/>
</dbReference>
<feature type="domain" description="HTH merR-type" evidence="6">
    <location>
        <begin position="1"/>
        <end position="69"/>
    </location>
</feature>
<dbReference type="InterPro" id="IPR047057">
    <property type="entry name" value="MerR_fam"/>
</dbReference>
<dbReference type="Gene3D" id="1.10.1660.10">
    <property type="match status" value="1"/>
</dbReference>
<dbReference type="InterPro" id="IPR011789">
    <property type="entry name" value="CueR"/>
</dbReference>
<dbReference type="SUPFAM" id="SSF46955">
    <property type="entry name" value="Putative DNA-binding domain"/>
    <property type="match status" value="1"/>
</dbReference>
<reference evidence="10" key="3">
    <citation type="journal article" date="2019" name="Int. J. Syst. Evol. Microbiol.">
        <title>The Global Catalogue of Microorganisms (GCM) 10K type strain sequencing project: providing services to taxonomists for standard genome sequencing and annotation.</title>
        <authorList>
            <consortium name="The Broad Institute Genomics Platform"/>
            <consortium name="The Broad Institute Genome Sequencing Center for Infectious Disease"/>
            <person name="Wu L."/>
            <person name="Ma J."/>
        </authorList>
    </citation>
    <scope>NUCLEOTIDE SEQUENCE [LARGE SCALE GENOMIC DNA]</scope>
    <source>
        <strain evidence="10">KCTC 62575</strain>
    </source>
</reference>
<keyword evidence="2" id="KW-0963">Cytoplasm</keyword>
<dbReference type="CDD" id="cd01108">
    <property type="entry name" value="HTH_CueR"/>
    <property type="match status" value="1"/>
</dbReference>
<dbReference type="OrthoDB" id="9808480at2"/>
<dbReference type="PANTHER" id="PTHR30204:SF94">
    <property type="entry name" value="HEAVY METAL-DEPENDENT TRANSCRIPTIONAL REGULATOR HI_0293-RELATED"/>
    <property type="match status" value="1"/>
</dbReference>
<keyword evidence="10" id="KW-1185">Reference proteome</keyword>
<keyword evidence="5" id="KW-0804">Transcription</keyword>
<dbReference type="PRINTS" id="PR00040">
    <property type="entry name" value="HTHMERR"/>
</dbReference>
<dbReference type="RefSeq" id="WP_107007678.1">
    <property type="nucleotide sequence ID" value="NZ_JBHRSF010000157.1"/>
</dbReference>
<reference evidence="8 9" key="2">
    <citation type="submission" date="2018-08" db="EMBL/GenBank/DDBJ databases">
        <title>The draft genome of Acinetobacter sichuanensis strain WCHAc060041.</title>
        <authorList>
            <person name="Qin J."/>
            <person name="Feng Y."/>
            <person name="Zong Z."/>
        </authorList>
    </citation>
    <scope>NUCLEOTIDE SEQUENCE [LARGE SCALE GENOMIC DNA]</scope>
    <source>
        <strain evidence="8 9">WCHAc060041</strain>
    </source>
</reference>
<dbReference type="GO" id="GO:0003677">
    <property type="term" value="F:DNA binding"/>
    <property type="evidence" value="ECO:0007669"/>
    <property type="project" value="UniProtKB-KW"/>
</dbReference>
<evidence type="ECO:0000256" key="3">
    <source>
        <dbReference type="ARBA" id="ARBA00023015"/>
    </source>
</evidence>
<dbReference type="PANTHER" id="PTHR30204">
    <property type="entry name" value="REDOX-CYCLING DRUG-SENSING TRANSCRIPTIONAL ACTIVATOR SOXR"/>
    <property type="match status" value="1"/>
</dbReference>
<comment type="subcellular location">
    <subcellularLocation>
        <location evidence="1">Cytoplasm</location>
    </subcellularLocation>
</comment>
<dbReference type="PROSITE" id="PS50937">
    <property type="entry name" value="HTH_MERR_2"/>
    <property type="match status" value="1"/>
</dbReference>
<dbReference type="Pfam" id="PF13411">
    <property type="entry name" value="MerR_1"/>
    <property type="match status" value="1"/>
</dbReference>
<dbReference type="Proteomes" id="UP001595455">
    <property type="component" value="Unassembled WGS sequence"/>
</dbReference>
<dbReference type="InterPro" id="IPR000551">
    <property type="entry name" value="MerR-type_HTH_dom"/>
</dbReference>
<dbReference type="GO" id="GO:0005737">
    <property type="term" value="C:cytoplasm"/>
    <property type="evidence" value="ECO:0007669"/>
    <property type="project" value="UniProtKB-SubCell"/>
</dbReference>
<organism evidence="8 9">
    <name type="scientific">Acinetobacter sichuanensis</name>
    <dbReference type="NCBI Taxonomy" id="2136183"/>
    <lineage>
        <taxon>Bacteria</taxon>
        <taxon>Pseudomonadati</taxon>
        <taxon>Pseudomonadota</taxon>
        <taxon>Gammaproteobacteria</taxon>
        <taxon>Moraxellales</taxon>
        <taxon>Moraxellaceae</taxon>
        <taxon>Acinetobacter</taxon>
    </lineage>
</organism>
<name>A0A371YRI4_9GAMM</name>
<sequence>MNIGQISKQTGISSKMIRYYEQIGLLDLAKRSASGYRIYSEQDLKTLNFLKHARDLGFSSEQMKELLSLWKNTERQSAEVKQLTLKHIDVLNQKIAQLQSMVNLLQASANHCTGDHQANCTILENIEFGCLHDNVIADQNISSV</sequence>
<evidence type="ECO:0000313" key="10">
    <source>
        <dbReference type="Proteomes" id="UP001595455"/>
    </source>
</evidence>
<dbReference type="EMBL" id="PYIX02000009">
    <property type="protein sequence ID" value="RFC84097.1"/>
    <property type="molecule type" value="Genomic_DNA"/>
</dbReference>
<dbReference type="PROSITE" id="PS00552">
    <property type="entry name" value="HTH_MERR_1"/>
    <property type="match status" value="1"/>
</dbReference>
<evidence type="ECO:0000313" key="7">
    <source>
        <dbReference type="EMBL" id="MFC2997783.1"/>
    </source>
</evidence>
<dbReference type="AlphaFoldDB" id="A0A371YRI4"/>
<proteinExistence type="predicted"/>
<evidence type="ECO:0000259" key="6">
    <source>
        <dbReference type="PROSITE" id="PS50937"/>
    </source>
</evidence>
<accession>A0A371YRI4</accession>
<dbReference type="SMART" id="SM00422">
    <property type="entry name" value="HTH_MERR"/>
    <property type="match status" value="1"/>
</dbReference>
<evidence type="ECO:0000256" key="1">
    <source>
        <dbReference type="ARBA" id="ARBA00004496"/>
    </source>
</evidence>
<evidence type="ECO:0000256" key="4">
    <source>
        <dbReference type="ARBA" id="ARBA00023125"/>
    </source>
</evidence>
<reference evidence="7" key="1">
    <citation type="journal article" date="2014" name="Int. J. Syst. Evol. Microbiol.">
        <title>Complete genome of a new Firmicutes species belonging to the dominant human colonic microbiota ('Ruminococcus bicirculans') reveals two chromosomes and a selective capacity to utilize plant glucans.</title>
        <authorList>
            <consortium name="NISC Comparative Sequencing Program"/>
            <person name="Wegmann U."/>
            <person name="Louis P."/>
            <person name="Goesmann A."/>
            <person name="Henrissat B."/>
            <person name="Duncan S.H."/>
            <person name="Flint H.J."/>
        </authorList>
    </citation>
    <scope>NUCLEOTIDE SEQUENCE</scope>
    <source>
        <strain evidence="7">KCTC 62575</strain>
    </source>
</reference>
<dbReference type="GO" id="GO:0045893">
    <property type="term" value="P:positive regulation of DNA-templated transcription"/>
    <property type="evidence" value="ECO:0007669"/>
    <property type="project" value="InterPro"/>
</dbReference>
<evidence type="ECO:0000313" key="9">
    <source>
        <dbReference type="Proteomes" id="UP000240957"/>
    </source>
</evidence>
<reference evidence="7" key="4">
    <citation type="submission" date="2024-09" db="EMBL/GenBank/DDBJ databases">
        <authorList>
            <person name="Sun Q."/>
            <person name="Mori K."/>
        </authorList>
    </citation>
    <scope>NUCLEOTIDE SEQUENCE</scope>
    <source>
        <strain evidence="7">KCTC 62575</strain>
    </source>
</reference>
<protein>
    <submittedName>
        <fullName evidence="8">Cu(I)-responsive transcriptional regulator</fullName>
    </submittedName>
</protein>
<dbReference type="EMBL" id="JBHRSF010000157">
    <property type="protein sequence ID" value="MFC2997783.1"/>
    <property type="molecule type" value="Genomic_DNA"/>
</dbReference>
<keyword evidence="4" id="KW-0238">DNA-binding</keyword>
<evidence type="ECO:0000256" key="5">
    <source>
        <dbReference type="ARBA" id="ARBA00023163"/>
    </source>
</evidence>
<dbReference type="GO" id="GO:0005507">
    <property type="term" value="F:copper ion binding"/>
    <property type="evidence" value="ECO:0007669"/>
    <property type="project" value="InterPro"/>
</dbReference>
<gene>
    <name evidence="8" type="primary">cueR</name>
    <name evidence="7" type="ORF">ACFODO_21535</name>
    <name evidence="8" type="ORF">C9E89_007780</name>
</gene>
<evidence type="ECO:0000313" key="8">
    <source>
        <dbReference type="EMBL" id="RFC84097.1"/>
    </source>
</evidence>
<evidence type="ECO:0000256" key="2">
    <source>
        <dbReference type="ARBA" id="ARBA00022490"/>
    </source>
</evidence>
<dbReference type="NCBIfam" id="TIGR02044">
    <property type="entry name" value="CueR"/>
    <property type="match status" value="1"/>
</dbReference>
<dbReference type="GO" id="GO:0003700">
    <property type="term" value="F:DNA-binding transcription factor activity"/>
    <property type="evidence" value="ECO:0007669"/>
    <property type="project" value="InterPro"/>
</dbReference>
<dbReference type="Proteomes" id="UP000240957">
    <property type="component" value="Unassembled WGS sequence"/>
</dbReference>